<name>A0A2Z6ZUC6_9LAMI</name>
<feature type="region of interest" description="Disordered" evidence="1">
    <location>
        <begin position="26"/>
        <end position="55"/>
    </location>
</feature>
<keyword evidence="3" id="KW-1185">Reference proteome</keyword>
<evidence type="ECO:0000256" key="1">
    <source>
        <dbReference type="SAM" id="MobiDB-lite"/>
    </source>
</evidence>
<dbReference type="AlphaFoldDB" id="A0A2Z6ZUC6"/>
<evidence type="ECO:0000313" key="3">
    <source>
        <dbReference type="Proteomes" id="UP000250235"/>
    </source>
</evidence>
<reference evidence="2 3" key="1">
    <citation type="journal article" date="2015" name="Proc. Natl. Acad. Sci. U.S.A.">
        <title>The resurrection genome of Boea hygrometrica: A blueprint for survival of dehydration.</title>
        <authorList>
            <person name="Xiao L."/>
            <person name="Yang G."/>
            <person name="Zhang L."/>
            <person name="Yang X."/>
            <person name="Zhao S."/>
            <person name="Ji Z."/>
            <person name="Zhou Q."/>
            <person name="Hu M."/>
            <person name="Wang Y."/>
            <person name="Chen M."/>
            <person name="Xu Y."/>
            <person name="Jin H."/>
            <person name="Xiao X."/>
            <person name="Hu G."/>
            <person name="Bao F."/>
            <person name="Hu Y."/>
            <person name="Wan P."/>
            <person name="Li L."/>
            <person name="Deng X."/>
            <person name="Kuang T."/>
            <person name="Xiang C."/>
            <person name="Zhu J.K."/>
            <person name="Oliver M.J."/>
            <person name="He Y."/>
        </authorList>
    </citation>
    <scope>NUCLEOTIDE SEQUENCE [LARGE SCALE GENOMIC DNA]</scope>
    <source>
        <strain evidence="3">cv. XS01</strain>
    </source>
</reference>
<dbReference type="EMBL" id="KV087278">
    <property type="protein sequence ID" value="KZT76856.1"/>
    <property type="molecule type" value="Genomic_DNA"/>
</dbReference>
<gene>
    <name evidence="2" type="ORF">F511_46120</name>
</gene>
<accession>A0A2Z6ZUC6</accession>
<proteinExistence type="predicted"/>
<evidence type="ECO:0000313" key="2">
    <source>
        <dbReference type="EMBL" id="KZT76856.1"/>
    </source>
</evidence>
<organism evidence="2 3">
    <name type="scientific">Dorcoceras hygrometricum</name>
    <dbReference type="NCBI Taxonomy" id="472368"/>
    <lineage>
        <taxon>Eukaryota</taxon>
        <taxon>Viridiplantae</taxon>
        <taxon>Streptophyta</taxon>
        <taxon>Embryophyta</taxon>
        <taxon>Tracheophyta</taxon>
        <taxon>Spermatophyta</taxon>
        <taxon>Magnoliopsida</taxon>
        <taxon>eudicotyledons</taxon>
        <taxon>Gunneridae</taxon>
        <taxon>Pentapetalae</taxon>
        <taxon>asterids</taxon>
        <taxon>lamiids</taxon>
        <taxon>Lamiales</taxon>
        <taxon>Gesneriaceae</taxon>
        <taxon>Didymocarpoideae</taxon>
        <taxon>Trichosporeae</taxon>
        <taxon>Loxocarpinae</taxon>
        <taxon>Dorcoceras</taxon>
    </lineage>
</organism>
<sequence length="55" mass="6126">MKSILHVIAYINKLVGVHAPREKPAYHHLENSKDSGVLQHGSERKKPVSTNITVP</sequence>
<dbReference type="Proteomes" id="UP000250235">
    <property type="component" value="Unassembled WGS sequence"/>
</dbReference>
<protein>
    <submittedName>
        <fullName evidence="2">Uncharacterized protein</fullName>
    </submittedName>
</protein>